<evidence type="ECO:0000313" key="5">
    <source>
        <dbReference type="EMBL" id="OQS03322.1"/>
    </source>
</evidence>
<sequence>MCHHDFKLKRRLEGHIGNVTKVQFVSQNMFISGSEDFTIRLWCVDSTTTIHIYNGHEGYISCWLILKNRIWSGAADASIRVWNLDDFELKNVIETSHRKTIQCIIHAGLYSVASASNDGTIELYHSDSFIVLRTINVHTPVYHLEHGNLKPNYLMASTGNGHIILYDLEQNCTTLNIQIHTQWISHFKLKNYYLACVAESILFIIDIRSFDIIEQTDTQQIVIQTIEWLNTNTIISSGKDGIIKLFKFKLPL</sequence>
<dbReference type="AlphaFoldDB" id="A0A1V9ZZ63"/>
<dbReference type="InterPro" id="IPR051075">
    <property type="entry name" value="SCF_subunit_WD-repeat"/>
</dbReference>
<evidence type="ECO:0000313" key="6">
    <source>
        <dbReference type="Proteomes" id="UP000243217"/>
    </source>
</evidence>
<dbReference type="SMART" id="SM00320">
    <property type="entry name" value="WD40"/>
    <property type="match status" value="5"/>
</dbReference>
<reference evidence="5 6" key="1">
    <citation type="journal article" date="2014" name="Genome Biol. Evol.">
        <title>The secreted proteins of Achlya hypogyna and Thraustotheca clavata identify the ancestral oomycete secretome and reveal gene acquisitions by horizontal gene transfer.</title>
        <authorList>
            <person name="Misner I."/>
            <person name="Blouin N."/>
            <person name="Leonard G."/>
            <person name="Richards T.A."/>
            <person name="Lane C.E."/>
        </authorList>
    </citation>
    <scope>NUCLEOTIDE SEQUENCE [LARGE SCALE GENOMIC DNA]</scope>
    <source>
        <strain evidence="5 6">ATCC 34112</strain>
    </source>
</reference>
<name>A0A1V9ZZ63_9STRA</name>
<protein>
    <submittedName>
        <fullName evidence="5">Uncharacterized protein</fullName>
    </submittedName>
</protein>
<organism evidence="5 6">
    <name type="scientific">Thraustotheca clavata</name>
    <dbReference type="NCBI Taxonomy" id="74557"/>
    <lineage>
        <taxon>Eukaryota</taxon>
        <taxon>Sar</taxon>
        <taxon>Stramenopiles</taxon>
        <taxon>Oomycota</taxon>
        <taxon>Saprolegniomycetes</taxon>
        <taxon>Saprolegniales</taxon>
        <taxon>Achlyaceae</taxon>
        <taxon>Thraustotheca</taxon>
    </lineage>
</organism>
<dbReference type="EMBL" id="JNBS01000933">
    <property type="protein sequence ID" value="OQS03322.1"/>
    <property type="molecule type" value="Genomic_DNA"/>
</dbReference>
<dbReference type="Gene3D" id="2.130.10.10">
    <property type="entry name" value="YVTN repeat-like/Quinoprotein amine dehydrogenase"/>
    <property type="match status" value="1"/>
</dbReference>
<dbReference type="SUPFAM" id="SSF50978">
    <property type="entry name" value="WD40 repeat-like"/>
    <property type="match status" value="1"/>
</dbReference>
<dbReference type="STRING" id="74557.A0A1V9ZZ63"/>
<proteinExistence type="predicted"/>
<evidence type="ECO:0000256" key="2">
    <source>
        <dbReference type="ARBA" id="ARBA00022737"/>
    </source>
</evidence>
<dbReference type="PANTHER" id="PTHR19872">
    <property type="entry name" value="UBIQUITIN LIGASE SPECIFICITY FACTOR/HREP PROTEIN"/>
    <property type="match status" value="1"/>
</dbReference>
<dbReference type="PROSITE" id="PS00678">
    <property type="entry name" value="WD_REPEATS_1"/>
    <property type="match status" value="1"/>
</dbReference>
<evidence type="ECO:0000256" key="4">
    <source>
        <dbReference type="PROSITE-ProRule" id="PRU00221"/>
    </source>
</evidence>
<comment type="caution">
    <text evidence="5">The sequence shown here is derived from an EMBL/GenBank/DDBJ whole genome shotgun (WGS) entry which is preliminary data.</text>
</comment>
<dbReference type="Proteomes" id="UP000243217">
    <property type="component" value="Unassembled WGS sequence"/>
</dbReference>
<feature type="repeat" description="WD" evidence="4">
    <location>
        <begin position="12"/>
        <end position="52"/>
    </location>
</feature>
<dbReference type="PROSITE" id="PS50082">
    <property type="entry name" value="WD_REPEATS_2"/>
    <property type="match status" value="2"/>
</dbReference>
<keyword evidence="3" id="KW-0833">Ubl conjugation pathway</keyword>
<dbReference type="PROSITE" id="PS50294">
    <property type="entry name" value="WD_REPEATS_REGION"/>
    <property type="match status" value="1"/>
</dbReference>
<dbReference type="OrthoDB" id="19711at2759"/>
<feature type="repeat" description="WD" evidence="4">
    <location>
        <begin position="53"/>
        <end position="92"/>
    </location>
</feature>
<dbReference type="InterPro" id="IPR001680">
    <property type="entry name" value="WD40_rpt"/>
</dbReference>
<keyword evidence="6" id="KW-1185">Reference proteome</keyword>
<gene>
    <name evidence="5" type="ORF">THRCLA_04385</name>
</gene>
<evidence type="ECO:0000256" key="3">
    <source>
        <dbReference type="ARBA" id="ARBA00022786"/>
    </source>
</evidence>
<evidence type="ECO:0000256" key="1">
    <source>
        <dbReference type="ARBA" id="ARBA00022574"/>
    </source>
</evidence>
<accession>A0A1V9ZZ63</accession>
<keyword evidence="2" id="KW-0677">Repeat</keyword>
<dbReference type="PANTHER" id="PTHR19872:SF9">
    <property type="entry name" value="UBIQUITIN-BINDING SDF UBIQUITIN LIGASE COMPLEX SUBUNIT"/>
    <property type="match status" value="1"/>
</dbReference>
<dbReference type="InterPro" id="IPR036322">
    <property type="entry name" value="WD40_repeat_dom_sf"/>
</dbReference>
<dbReference type="InterPro" id="IPR015943">
    <property type="entry name" value="WD40/YVTN_repeat-like_dom_sf"/>
</dbReference>
<dbReference type="InterPro" id="IPR019775">
    <property type="entry name" value="WD40_repeat_CS"/>
</dbReference>
<dbReference type="Pfam" id="PF00400">
    <property type="entry name" value="WD40"/>
    <property type="match status" value="2"/>
</dbReference>
<keyword evidence="1 4" id="KW-0853">WD repeat</keyword>